<dbReference type="GO" id="GO:0003676">
    <property type="term" value="F:nucleic acid binding"/>
    <property type="evidence" value="ECO:0007669"/>
    <property type="project" value="InterPro"/>
</dbReference>
<accession>A0A026WJQ8</accession>
<protein>
    <recommendedName>
        <fullName evidence="3">Histone-lysine N-methyltransferase SETMAR</fullName>
    </recommendedName>
</protein>
<feature type="non-terminal residue" evidence="1">
    <location>
        <position position="1"/>
    </location>
</feature>
<dbReference type="Gene3D" id="3.30.420.10">
    <property type="entry name" value="Ribonuclease H-like superfamily/Ribonuclease H"/>
    <property type="match status" value="1"/>
</dbReference>
<organism evidence="1 2">
    <name type="scientific">Ooceraea biroi</name>
    <name type="common">Clonal raider ant</name>
    <name type="synonym">Cerapachys biroi</name>
    <dbReference type="NCBI Taxonomy" id="2015173"/>
    <lineage>
        <taxon>Eukaryota</taxon>
        <taxon>Metazoa</taxon>
        <taxon>Ecdysozoa</taxon>
        <taxon>Arthropoda</taxon>
        <taxon>Hexapoda</taxon>
        <taxon>Insecta</taxon>
        <taxon>Pterygota</taxon>
        <taxon>Neoptera</taxon>
        <taxon>Endopterygota</taxon>
        <taxon>Hymenoptera</taxon>
        <taxon>Apocrita</taxon>
        <taxon>Aculeata</taxon>
        <taxon>Formicoidea</taxon>
        <taxon>Formicidae</taxon>
        <taxon>Dorylinae</taxon>
        <taxon>Ooceraea</taxon>
    </lineage>
</organism>
<dbReference type="Proteomes" id="UP000053097">
    <property type="component" value="Unassembled WGS sequence"/>
</dbReference>
<evidence type="ECO:0008006" key="3">
    <source>
        <dbReference type="Google" id="ProtNLM"/>
    </source>
</evidence>
<sequence length="54" mass="5827">QVILQHDNAQPHIVKGTKDIICPSGWEILSHANYSPDLALSDLIPILIVATLPG</sequence>
<evidence type="ECO:0000313" key="1">
    <source>
        <dbReference type="EMBL" id="EZA55354.1"/>
    </source>
</evidence>
<name>A0A026WJQ8_OOCBI</name>
<dbReference type="InterPro" id="IPR036397">
    <property type="entry name" value="RNaseH_sf"/>
</dbReference>
<dbReference type="EMBL" id="KK107209">
    <property type="protein sequence ID" value="EZA55354.1"/>
    <property type="molecule type" value="Genomic_DNA"/>
</dbReference>
<reference evidence="1 2" key="1">
    <citation type="journal article" date="2014" name="Curr. Biol.">
        <title>The genome of the clonal raider ant Cerapachys biroi.</title>
        <authorList>
            <person name="Oxley P.R."/>
            <person name="Ji L."/>
            <person name="Fetter-Pruneda I."/>
            <person name="McKenzie S.K."/>
            <person name="Li C."/>
            <person name="Hu H."/>
            <person name="Zhang G."/>
            <person name="Kronauer D.J."/>
        </authorList>
    </citation>
    <scope>NUCLEOTIDE SEQUENCE [LARGE SCALE GENOMIC DNA]</scope>
</reference>
<keyword evidence="2" id="KW-1185">Reference proteome</keyword>
<evidence type="ECO:0000313" key="2">
    <source>
        <dbReference type="Proteomes" id="UP000053097"/>
    </source>
</evidence>
<proteinExistence type="predicted"/>
<dbReference type="OMA" id="FRSMAYV"/>
<dbReference type="AlphaFoldDB" id="A0A026WJQ8"/>
<gene>
    <name evidence="1" type="ORF">X777_04807</name>
</gene>